<accession>A0AAD6DEE6</accession>
<dbReference type="Proteomes" id="UP001216150">
    <property type="component" value="Unassembled WGS sequence"/>
</dbReference>
<comment type="caution">
    <text evidence="1">The sequence shown here is derived from an EMBL/GenBank/DDBJ whole genome shotgun (WGS) entry which is preliminary data.</text>
</comment>
<dbReference type="Gene3D" id="1.20.930.80">
    <property type="match status" value="1"/>
</dbReference>
<reference evidence="1 2" key="1">
    <citation type="journal article" date="2023" name="IMA Fungus">
        <title>Comparative genomic study of the Penicillium genus elucidates a diverse pangenome and 15 lateral gene transfer events.</title>
        <authorList>
            <person name="Petersen C."/>
            <person name="Sorensen T."/>
            <person name="Nielsen M.R."/>
            <person name="Sondergaard T.E."/>
            <person name="Sorensen J.L."/>
            <person name="Fitzpatrick D.A."/>
            <person name="Frisvad J.C."/>
            <person name="Nielsen K.L."/>
        </authorList>
    </citation>
    <scope>NUCLEOTIDE SEQUENCE [LARGE SCALE GENOMIC DNA]</scope>
    <source>
        <strain evidence="1 2">IBT 29057</strain>
    </source>
</reference>
<protein>
    <submittedName>
        <fullName evidence="1">DNA primase large subunit eukaryotic/archaeal</fullName>
    </submittedName>
</protein>
<organism evidence="1 2">
    <name type="scientific">Penicillium hetheringtonii</name>
    <dbReference type="NCBI Taxonomy" id="911720"/>
    <lineage>
        <taxon>Eukaryota</taxon>
        <taxon>Fungi</taxon>
        <taxon>Dikarya</taxon>
        <taxon>Ascomycota</taxon>
        <taxon>Pezizomycotina</taxon>
        <taxon>Eurotiomycetes</taxon>
        <taxon>Eurotiomycetidae</taxon>
        <taxon>Eurotiales</taxon>
        <taxon>Aspergillaceae</taxon>
        <taxon>Penicillium</taxon>
    </lineage>
</organism>
<evidence type="ECO:0000313" key="1">
    <source>
        <dbReference type="EMBL" id="KAJ5574496.1"/>
    </source>
</evidence>
<dbReference type="EMBL" id="JAQJAC010000008">
    <property type="protein sequence ID" value="KAJ5574496.1"/>
    <property type="molecule type" value="Genomic_DNA"/>
</dbReference>
<dbReference type="AlphaFoldDB" id="A0AAD6DEE6"/>
<proteinExistence type="predicted"/>
<dbReference type="Pfam" id="PF26466">
    <property type="entry name" value="DNA_primase_lrg_N"/>
    <property type="match status" value="1"/>
</dbReference>
<keyword evidence="2" id="KW-1185">Reference proteome</keyword>
<sequence>MIRQDAHRIDPKRRAIIDPKKRQFAAPIYKQQDYPFRLNLYDTPPTAEITLEQFEQWAIDRLKILAEIEACSYRNKSPRRNRVAYHPSPPEIPSSFLKYIVCYRSLRPKIKK</sequence>
<evidence type="ECO:0000313" key="2">
    <source>
        <dbReference type="Proteomes" id="UP001216150"/>
    </source>
</evidence>
<name>A0AAD6DEE6_9EURO</name>
<gene>
    <name evidence="1" type="ORF">N7450_008395</name>
</gene>